<dbReference type="STRING" id="1367852.SAMN05216516_11284"/>
<keyword evidence="2" id="KW-1185">Reference proteome</keyword>
<dbReference type="Proteomes" id="UP000242222">
    <property type="component" value="Unassembled WGS sequence"/>
</dbReference>
<protein>
    <submittedName>
        <fullName evidence="1">Lysine-N-methylase</fullName>
    </submittedName>
</protein>
<sequence length="399" mass="45219">MNKVTINQPQFALRFQCIGSACLDHCCKEWKITFDRTTVNRYLKSPQIEIKTIAASAMEITKTNPHNWATMTLNANSSCAFMDDSALCMVQKKLGVEALGNTCATYPRSKSLFKDEENNSLVLSCPEATRLLLTAPDAMLLHTEVRRNLLLNDRQPVNPLKKLINVMAMNLVKVSGNEVEQGLYALTMLMLVAQKQTDVHASGSLESAFFNLLNGLESGQVRQQLEKIAPDYQLQWSLLLRLQVYLDNCAATRALGRLRFYVKRLLHIQTNAISSNQVDGSIERLNAAWNNRVKPWLAERPHLMSNYLQYRIFTDNFPGYQAEISLKPLYLLTAEWYLIKSLMAATAELYGEMSEEDVIAIIYSFHSVTKHNAHFVAAFEGEIDKVKVNDDLSLLYLLK</sequence>
<evidence type="ECO:0000313" key="2">
    <source>
        <dbReference type="Proteomes" id="UP000242222"/>
    </source>
</evidence>
<keyword evidence="1" id="KW-0808">Transferase</keyword>
<dbReference type="RefSeq" id="WP_092879375.1">
    <property type="nucleotide sequence ID" value="NZ_FOVC01000012.1"/>
</dbReference>
<dbReference type="GO" id="GO:0008168">
    <property type="term" value="F:methyltransferase activity"/>
    <property type="evidence" value="ECO:0007669"/>
    <property type="project" value="UniProtKB-KW"/>
</dbReference>
<dbReference type="NCBIfam" id="NF038110">
    <property type="entry name" value="Lys_methyl_FliB"/>
    <property type="match status" value="1"/>
</dbReference>
<dbReference type="OrthoDB" id="86584at2"/>
<dbReference type="EMBL" id="FOVC01000012">
    <property type="protein sequence ID" value="SFN63771.1"/>
    <property type="molecule type" value="Genomic_DNA"/>
</dbReference>
<evidence type="ECO:0000313" key="1">
    <source>
        <dbReference type="EMBL" id="SFN63771.1"/>
    </source>
</evidence>
<dbReference type="AlphaFoldDB" id="A0A1I5AMS2"/>
<reference evidence="2" key="1">
    <citation type="submission" date="2016-10" db="EMBL/GenBank/DDBJ databases">
        <authorList>
            <person name="Varghese N."/>
            <person name="Submissions S."/>
        </authorList>
    </citation>
    <scope>NUCLEOTIDE SEQUENCE [LARGE SCALE GENOMIC DNA]</scope>
    <source>
        <strain evidence="2">N6PO6</strain>
    </source>
</reference>
<gene>
    <name evidence="1" type="ORF">SAMN05216516_11284</name>
</gene>
<organism evidence="1 2">
    <name type="scientific">Izhakiella capsodis</name>
    <dbReference type="NCBI Taxonomy" id="1367852"/>
    <lineage>
        <taxon>Bacteria</taxon>
        <taxon>Pseudomonadati</taxon>
        <taxon>Pseudomonadota</taxon>
        <taxon>Gammaproteobacteria</taxon>
        <taxon>Enterobacterales</taxon>
        <taxon>Erwiniaceae</taxon>
        <taxon>Izhakiella</taxon>
    </lineage>
</organism>
<dbReference type="GO" id="GO:0032259">
    <property type="term" value="P:methylation"/>
    <property type="evidence" value="ECO:0007669"/>
    <property type="project" value="UniProtKB-KW"/>
</dbReference>
<keyword evidence="1" id="KW-0489">Methyltransferase</keyword>
<proteinExistence type="predicted"/>
<name>A0A1I5AMS2_9GAMM</name>
<accession>A0A1I5AMS2</accession>